<dbReference type="InterPro" id="IPR016130">
    <property type="entry name" value="Tyr_Pase_AS"/>
</dbReference>
<organism evidence="1 2">
    <name type="scientific">Fusarium solani</name>
    <name type="common">Filamentous fungus</name>
    <dbReference type="NCBI Taxonomy" id="169388"/>
    <lineage>
        <taxon>Eukaryota</taxon>
        <taxon>Fungi</taxon>
        <taxon>Dikarya</taxon>
        <taxon>Ascomycota</taxon>
        <taxon>Pezizomycotina</taxon>
        <taxon>Sordariomycetes</taxon>
        <taxon>Hypocreomycetidae</taxon>
        <taxon>Hypocreales</taxon>
        <taxon>Nectriaceae</taxon>
        <taxon>Fusarium</taxon>
        <taxon>Fusarium solani species complex</taxon>
    </lineage>
</organism>
<dbReference type="EMBL" id="JAGTJS010000020">
    <property type="protein sequence ID" value="KAH7240465.1"/>
    <property type="molecule type" value="Genomic_DNA"/>
</dbReference>
<dbReference type="AlphaFoldDB" id="A0A9P9K1G4"/>
<evidence type="ECO:0000313" key="2">
    <source>
        <dbReference type="Proteomes" id="UP000736672"/>
    </source>
</evidence>
<dbReference type="SUPFAM" id="SSF52799">
    <property type="entry name" value="(Phosphotyrosine protein) phosphatases II"/>
    <property type="match status" value="1"/>
</dbReference>
<dbReference type="Proteomes" id="UP000736672">
    <property type="component" value="Unassembled WGS sequence"/>
</dbReference>
<dbReference type="InterPro" id="IPR026893">
    <property type="entry name" value="Tyr/Ser_Pase_IphP-type"/>
</dbReference>
<proteinExistence type="predicted"/>
<gene>
    <name evidence="1" type="ORF">B0J15DRAFT_598003</name>
</gene>
<comment type="caution">
    <text evidence="1">The sequence shown here is derived from an EMBL/GenBank/DDBJ whole genome shotgun (WGS) entry which is preliminary data.</text>
</comment>
<dbReference type="PANTHER" id="PTHR31126:SF73">
    <property type="entry name" value="TYROSINE SPECIFIC PROTEIN PHOSPHATASES DOMAIN-CONTAINING PROTEIN"/>
    <property type="match status" value="1"/>
</dbReference>
<protein>
    <submittedName>
        <fullName evidence="1">Protein-tyrosine phosphatase-like protein</fullName>
    </submittedName>
</protein>
<dbReference type="PANTHER" id="PTHR31126">
    <property type="entry name" value="TYROSINE-PROTEIN PHOSPHATASE"/>
    <property type="match status" value="1"/>
</dbReference>
<reference evidence="1" key="1">
    <citation type="journal article" date="2021" name="Nat. Commun.">
        <title>Genetic determinants of endophytism in the Arabidopsis root mycobiome.</title>
        <authorList>
            <person name="Mesny F."/>
            <person name="Miyauchi S."/>
            <person name="Thiergart T."/>
            <person name="Pickel B."/>
            <person name="Atanasova L."/>
            <person name="Karlsson M."/>
            <person name="Huettel B."/>
            <person name="Barry K.W."/>
            <person name="Haridas S."/>
            <person name="Chen C."/>
            <person name="Bauer D."/>
            <person name="Andreopoulos W."/>
            <person name="Pangilinan J."/>
            <person name="LaButti K."/>
            <person name="Riley R."/>
            <person name="Lipzen A."/>
            <person name="Clum A."/>
            <person name="Drula E."/>
            <person name="Henrissat B."/>
            <person name="Kohler A."/>
            <person name="Grigoriev I.V."/>
            <person name="Martin F.M."/>
            <person name="Hacquard S."/>
        </authorList>
    </citation>
    <scope>NUCLEOTIDE SEQUENCE</scope>
    <source>
        <strain evidence="1">FSSC 5 MPI-SDFR-AT-0091</strain>
    </source>
</reference>
<dbReference type="OrthoDB" id="449382at2759"/>
<sequence>MSLSRSELWVLASTDVRDPIPAAALQSALASPPFIPSRSLINIRDLGAVPGSALTPGCIYRCGTLDAAAADCDAQAWLAAHVATIFDLRHATERDRGPSPEVPGVENVWLEQVGQYTSPSLEEFARGGEDGAWMREYMIVLQVYKPSIRAVLEHIRDRPTTPFLFHCTAGRDRTGVVAGLLQSLAGTAPDDILFDYMLSRIGTESAREKLGSLAMASLGVSDPETPGFWNLVSLRPSYWNAFLEGLRDEYGDWEGYVTKGLGFSATDLETVKKNLRS</sequence>
<accession>A0A9P9K1G4</accession>
<keyword evidence="2" id="KW-1185">Reference proteome</keyword>
<dbReference type="Gene3D" id="3.90.190.10">
    <property type="entry name" value="Protein tyrosine phosphatase superfamily"/>
    <property type="match status" value="1"/>
</dbReference>
<dbReference type="Pfam" id="PF13350">
    <property type="entry name" value="Y_phosphatase3"/>
    <property type="match status" value="1"/>
</dbReference>
<dbReference type="InterPro" id="IPR029021">
    <property type="entry name" value="Prot-tyrosine_phosphatase-like"/>
</dbReference>
<evidence type="ECO:0000313" key="1">
    <source>
        <dbReference type="EMBL" id="KAH7240465.1"/>
    </source>
</evidence>
<dbReference type="PROSITE" id="PS00383">
    <property type="entry name" value="TYR_PHOSPHATASE_1"/>
    <property type="match status" value="1"/>
</dbReference>
<name>A0A9P9K1G4_FUSSL</name>
<dbReference type="GO" id="GO:0004721">
    <property type="term" value="F:phosphoprotein phosphatase activity"/>
    <property type="evidence" value="ECO:0007669"/>
    <property type="project" value="InterPro"/>
</dbReference>